<accession>W3XHP8</accession>
<dbReference type="PANTHER" id="PTHR10622">
    <property type="entry name" value="HET DOMAIN-CONTAINING PROTEIN"/>
    <property type="match status" value="1"/>
</dbReference>
<dbReference type="RefSeq" id="XP_007829764.1">
    <property type="nucleotide sequence ID" value="XM_007831573.1"/>
</dbReference>
<evidence type="ECO:0000313" key="2">
    <source>
        <dbReference type="EMBL" id="ETS84967.1"/>
    </source>
</evidence>
<feature type="domain" description="Heterokaryon incompatibility" evidence="1">
    <location>
        <begin position="22"/>
        <end position="108"/>
    </location>
</feature>
<dbReference type="InterPro" id="IPR010730">
    <property type="entry name" value="HET"/>
</dbReference>
<gene>
    <name evidence="2" type="ORF">PFICI_02992</name>
</gene>
<organism evidence="2 3">
    <name type="scientific">Pestalotiopsis fici (strain W106-1 / CGMCC3.15140)</name>
    <dbReference type="NCBI Taxonomy" id="1229662"/>
    <lineage>
        <taxon>Eukaryota</taxon>
        <taxon>Fungi</taxon>
        <taxon>Dikarya</taxon>
        <taxon>Ascomycota</taxon>
        <taxon>Pezizomycotina</taxon>
        <taxon>Sordariomycetes</taxon>
        <taxon>Xylariomycetidae</taxon>
        <taxon>Amphisphaeriales</taxon>
        <taxon>Sporocadaceae</taxon>
        <taxon>Pestalotiopsis</taxon>
    </lineage>
</organism>
<dbReference type="Pfam" id="PF06985">
    <property type="entry name" value="HET"/>
    <property type="match status" value="1"/>
</dbReference>
<dbReference type="STRING" id="1229662.W3XHP8"/>
<dbReference type="Proteomes" id="UP000030651">
    <property type="component" value="Unassembled WGS sequence"/>
</dbReference>
<dbReference type="OMA" id="WVEDIAY"/>
<keyword evidence="3" id="KW-1185">Reference proteome</keyword>
<evidence type="ECO:0000259" key="1">
    <source>
        <dbReference type="Pfam" id="PF06985"/>
    </source>
</evidence>
<dbReference type="PANTHER" id="PTHR10622:SF12">
    <property type="entry name" value="HET DOMAIN-CONTAINING PROTEIN"/>
    <property type="match status" value="1"/>
</dbReference>
<protein>
    <recommendedName>
        <fullName evidence="1">Heterokaryon incompatibility domain-containing protein</fullName>
    </recommendedName>
</protein>
<dbReference type="EMBL" id="KI912110">
    <property type="protein sequence ID" value="ETS84967.1"/>
    <property type="molecule type" value="Genomic_DNA"/>
</dbReference>
<evidence type="ECO:0000313" key="3">
    <source>
        <dbReference type="Proteomes" id="UP000030651"/>
    </source>
</evidence>
<dbReference type="AlphaFoldDB" id="W3XHP8"/>
<proteinExistence type="predicted"/>
<name>W3XHP8_PESFW</name>
<dbReference type="KEGG" id="pfy:PFICI_02992"/>
<dbReference type="GeneID" id="19268005"/>
<dbReference type="HOGENOM" id="CLU_000288_138_11_1"/>
<dbReference type="OrthoDB" id="20872at2759"/>
<dbReference type="eggNOG" id="ENOG502SHG8">
    <property type="taxonomic scope" value="Eukaryota"/>
</dbReference>
<sequence>MWLISTVDLSLVFHYECPEMQYAILSHTWEEDEVSFQDFKDLASARLKKGFSKIYWTVYLARQRGLKWAWVDTCCIDKSSSAELSEAINSMYRWYQKSAICYAFLSDLPSNGEQRLEDFQKCRWWTRGWTLQELIAPGEVNFYDQNWGYYGKRTDLQEKIKSFTGISLIAYQGRLNDLSVAQRMSWVSRRTTARTEDMAYCLLGLFDVNMPMIYGEGDKAFIRLQEEICKNSSDPTIFAWTIQPSLRTYKESQKHYGLLASHPAEFAGCANIFHNFTTQWSDVNYNISIGGSREIIFDRLSLRIDEDYGLLVHIGLAESTEFGTFRIFVPVKKTIGHHVRSFPDRLIGIPEEGQPIPPGPEIDEPFLKISVIKDYEFSHARLLYISRSAVSCPKRLTYDDSVRIDELHEQALLIKVDPNMQISAAYPENFWIPDKRAFLGT</sequence>
<dbReference type="InParanoid" id="W3XHP8"/>
<reference evidence="3" key="1">
    <citation type="journal article" date="2015" name="BMC Genomics">
        <title>Genomic and transcriptomic analysis of the endophytic fungus Pestalotiopsis fici reveals its lifestyle and high potential for synthesis of natural products.</title>
        <authorList>
            <person name="Wang X."/>
            <person name="Zhang X."/>
            <person name="Liu L."/>
            <person name="Xiang M."/>
            <person name="Wang W."/>
            <person name="Sun X."/>
            <person name="Che Y."/>
            <person name="Guo L."/>
            <person name="Liu G."/>
            <person name="Guo L."/>
            <person name="Wang C."/>
            <person name="Yin W.B."/>
            <person name="Stadler M."/>
            <person name="Zhang X."/>
            <person name="Liu X."/>
        </authorList>
    </citation>
    <scope>NUCLEOTIDE SEQUENCE [LARGE SCALE GENOMIC DNA]</scope>
    <source>
        <strain evidence="3">W106-1 / CGMCC3.15140</strain>
    </source>
</reference>